<organism evidence="12 13">
    <name type="scientific">Trichomalopsis sarcophagae</name>
    <dbReference type="NCBI Taxonomy" id="543379"/>
    <lineage>
        <taxon>Eukaryota</taxon>
        <taxon>Metazoa</taxon>
        <taxon>Ecdysozoa</taxon>
        <taxon>Arthropoda</taxon>
        <taxon>Hexapoda</taxon>
        <taxon>Insecta</taxon>
        <taxon>Pterygota</taxon>
        <taxon>Neoptera</taxon>
        <taxon>Endopterygota</taxon>
        <taxon>Hymenoptera</taxon>
        <taxon>Apocrita</taxon>
        <taxon>Proctotrupomorpha</taxon>
        <taxon>Chalcidoidea</taxon>
        <taxon>Pteromalidae</taxon>
        <taxon>Pteromalinae</taxon>
        <taxon>Trichomalopsis</taxon>
    </lineage>
</organism>
<dbReference type="SMART" id="SM00356">
    <property type="entry name" value="ZnF_C3H1"/>
    <property type="match status" value="2"/>
</dbReference>
<evidence type="ECO:0000256" key="10">
    <source>
        <dbReference type="SAM" id="MobiDB-lite"/>
    </source>
</evidence>
<dbReference type="GO" id="GO:0005634">
    <property type="term" value="C:nucleus"/>
    <property type="evidence" value="ECO:0007669"/>
    <property type="project" value="UniProtKB-SubCell"/>
</dbReference>
<feature type="compositionally biased region" description="Polar residues" evidence="10">
    <location>
        <begin position="830"/>
        <end position="858"/>
    </location>
</feature>
<dbReference type="GO" id="GO:0043488">
    <property type="term" value="P:regulation of mRNA stability"/>
    <property type="evidence" value="ECO:0007669"/>
    <property type="project" value="InterPro"/>
</dbReference>
<dbReference type="InterPro" id="IPR040366">
    <property type="entry name" value="Nab2/ZC3H14"/>
</dbReference>
<feature type="region of interest" description="Disordered" evidence="10">
    <location>
        <begin position="754"/>
        <end position="781"/>
    </location>
</feature>
<accession>A0A232F7Q6</accession>
<feature type="region of interest" description="Disordered" evidence="10">
    <location>
        <begin position="893"/>
        <end position="928"/>
    </location>
</feature>
<evidence type="ECO:0000256" key="2">
    <source>
        <dbReference type="ARBA" id="ARBA00008423"/>
    </source>
</evidence>
<name>A0A232F7Q6_9HYME</name>
<feature type="compositionally biased region" description="Basic and acidic residues" evidence="10">
    <location>
        <begin position="145"/>
        <end position="155"/>
    </location>
</feature>
<keyword evidence="5" id="KW-0677">Repeat</keyword>
<feature type="compositionally biased region" description="Basic and acidic residues" evidence="10">
    <location>
        <begin position="124"/>
        <end position="133"/>
    </location>
</feature>
<dbReference type="EMBL" id="NNAY01000823">
    <property type="protein sequence ID" value="OXU26327.1"/>
    <property type="molecule type" value="Genomic_DNA"/>
</dbReference>
<comment type="caution">
    <text evidence="12">The sequence shown here is derived from an EMBL/GenBank/DDBJ whole genome shotgun (WGS) entry which is preliminary data.</text>
</comment>
<evidence type="ECO:0000256" key="7">
    <source>
        <dbReference type="ARBA" id="ARBA00022833"/>
    </source>
</evidence>
<feature type="compositionally biased region" description="Basic and acidic residues" evidence="10">
    <location>
        <begin position="308"/>
        <end position="329"/>
    </location>
</feature>
<keyword evidence="13" id="KW-1185">Reference proteome</keyword>
<feature type="compositionally biased region" description="Low complexity" evidence="10">
    <location>
        <begin position="297"/>
        <end position="307"/>
    </location>
</feature>
<keyword evidence="7 9" id="KW-0862">Zinc</keyword>
<feature type="region of interest" description="Disordered" evidence="10">
    <location>
        <begin position="665"/>
        <end position="692"/>
    </location>
</feature>
<evidence type="ECO:0000256" key="3">
    <source>
        <dbReference type="ARBA" id="ARBA00015071"/>
    </source>
</evidence>
<evidence type="ECO:0000259" key="11">
    <source>
        <dbReference type="PROSITE" id="PS50103"/>
    </source>
</evidence>
<evidence type="ECO:0000256" key="1">
    <source>
        <dbReference type="ARBA" id="ARBA00004123"/>
    </source>
</evidence>
<dbReference type="PANTHER" id="PTHR14738:SF29">
    <property type="entry name" value="ZINC FINGER CCCH DOMAIN-CONTAINING PROTEIN 14"/>
    <property type="match status" value="1"/>
</dbReference>
<dbReference type="AlphaFoldDB" id="A0A232F7Q6"/>
<evidence type="ECO:0000256" key="6">
    <source>
        <dbReference type="ARBA" id="ARBA00022771"/>
    </source>
</evidence>
<dbReference type="PROSITE" id="PS50103">
    <property type="entry name" value="ZF_C3H1"/>
    <property type="match status" value="1"/>
</dbReference>
<feature type="compositionally biased region" description="Basic and acidic residues" evidence="10">
    <location>
        <begin position="667"/>
        <end position="680"/>
    </location>
</feature>
<comment type="similarity">
    <text evidence="2">Belongs to the ZC3H14 family.</text>
</comment>
<evidence type="ECO:0000256" key="9">
    <source>
        <dbReference type="PROSITE-ProRule" id="PRU00723"/>
    </source>
</evidence>
<gene>
    <name evidence="12" type="ORF">TSAR_000727</name>
</gene>
<feature type="compositionally biased region" description="Basic and acidic residues" evidence="10">
    <location>
        <begin position="280"/>
        <end position="294"/>
    </location>
</feature>
<dbReference type="GO" id="GO:0005737">
    <property type="term" value="C:cytoplasm"/>
    <property type="evidence" value="ECO:0007669"/>
    <property type="project" value="TreeGrafter"/>
</dbReference>
<protein>
    <recommendedName>
        <fullName evidence="3">Zinc finger CCCH domain-containing protein 14</fullName>
    </recommendedName>
</protein>
<keyword evidence="8" id="KW-0539">Nucleus</keyword>
<dbReference type="Proteomes" id="UP000215335">
    <property type="component" value="Unassembled WGS sequence"/>
</dbReference>
<keyword evidence="4 9" id="KW-0479">Metal-binding</keyword>
<feature type="compositionally biased region" description="Basic and acidic residues" evidence="10">
    <location>
        <begin position="102"/>
        <end position="114"/>
    </location>
</feature>
<dbReference type="InterPro" id="IPR000571">
    <property type="entry name" value="Znf_CCCH"/>
</dbReference>
<dbReference type="PANTHER" id="PTHR14738">
    <property type="entry name" value="ZINC FINGER CCCH DOMAIN-CONTAINING PROTEIN 14"/>
    <property type="match status" value="1"/>
</dbReference>
<proteinExistence type="inferred from homology"/>
<feature type="region of interest" description="Disordered" evidence="10">
    <location>
        <begin position="713"/>
        <end position="737"/>
    </location>
</feature>
<feature type="domain" description="C3H1-type" evidence="11">
    <location>
        <begin position="955"/>
        <end position="980"/>
    </location>
</feature>
<dbReference type="Pfam" id="PF14608">
    <property type="entry name" value="zf-CCCH_2"/>
    <property type="match status" value="4"/>
</dbReference>
<feature type="compositionally biased region" description="Basic and acidic residues" evidence="10">
    <location>
        <begin position="177"/>
        <end position="188"/>
    </location>
</feature>
<dbReference type="Gene3D" id="4.10.1000.40">
    <property type="match status" value="2"/>
</dbReference>
<evidence type="ECO:0000256" key="8">
    <source>
        <dbReference type="ARBA" id="ARBA00023242"/>
    </source>
</evidence>
<dbReference type="GO" id="GO:0008270">
    <property type="term" value="F:zinc ion binding"/>
    <property type="evidence" value="ECO:0007669"/>
    <property type="project" value="UniProtKB-KW"/>
</dbReference>
<comment type="subcellular location">
    <subcellularLocation>
        <location evidence="1">Nucleus</location>
    </subcellularLocation>
</comment>
<reference evidence="12 13" key="1">
    <citation type="journal article" date="2017" name="Curr. Biol.">
        <title>The Evolution of Venom by Co-option of Single-Copy Genes.</title>
        <authorList>
            <person name="Martinson E.O."/>
            <person name="Mrinalini"/>
            <person name="Kelkar Y.D."/>
            <person name="Chang C.H."/>
            <person name="Werren J.H."/>
        </authorList>
    </citation>
    <scope>NUCLEOTIDE SEQUENCE [LARGE SCALE GENOMIC DNA]</scope>
    <source>
        <strain evidence="12 13">Alberta</strain>
        <tissue evidence="12">Whole body</tissue>
    </source>
</reference>
<dbReference type="STRING" id="543379.A0A232F7Q6"/>
<dbReference type="GO" id="GO:0008143">
    <property type="term" value="F:poly(A) binding"/>
    <property type="evidence" value="ECO:0007669"/>
    <property type="project" value="InterPro"/>
</dbReference>
<feature type="compositionally biased region" description="Low complexity" evidence="10">
    <location>
        <begin position="190"/>
        <end position="199"/>
    </location>
</feature>
<sequence>MDIRGVEITNQLRSAIRAKLLELGVRYDDELPDYILVMVVNKKSRSQMNEDLNLFLEDNTETFVNWLHDQVLKKLQKVTVAKKKTNKDTESTAIVKQEEEEDKKKPKIEDEPPMKSDTPTGEPTKIERDKEFDDLVGDLAILNEDDGKSNLKEPQVDDEEKLQNTKIDMLDSGDSSDDSRLEYPERKSLHSSVSIPKSSSIDKTASIEAEKVNDTSNSILKRMSNDNSSEEPAPTAKRSKFSNDSDSEDDSSVKSISKPKLLSVVTVKTKPSEEVSSLGSKEETQTKSKSDAKNETSSQRSSLNQSKSIDRRKPRTEDLRNESRRDNRHPIHNSNSEKSSRIEETRDKERLGSRSGTMKSRLGTNSNKKDVLSLKSTNSTKISKPRISNVKSRLGVRSKQQDRELLRTPSKLSKISQKHFEDEDDDAECVITTSLKSHIIAVQKAKKRKQTTSDALIKPKKIIQEEIIEEDEDQDDKVPSKVIVTPRPLQPLKPVQKRATQSLLLKAVAEANQSVVMQKKVDPCLKEQTKPNNKIKITRDPWEGKILSVSLNGKRRNVMEKIQVELNNPDKSKSKKSLSSKKSQVVTDDHMDVVKSLFKRSDNKQKFLVTLNGYNNNVLKEKNSDEEERVNVEVLEVEDDDDELSLINNPYDAYEDEVQIIENDDYSNDHPLGRDQEMRQEPSAAYTNTYKDTYADTHKDKYADKYKDKQVKEYADKPAEQYTDKQANRHADTYKDKYADKYKEKQIDQYADKYTDKPAVQYPDKPAAQYSDKPAAQYTDKPAAQFSEKPAAQYSDEPDNQYSNIPVLEYFDRPDNHYYGIPAAQYSDRPVTQYSDTPVNQYSDRPANQYTDKYSDNPAAQYTDKYTNRTAAHYTNKPVVQYAEPKLTRNRIDNRDHLRVEQISGRNHRRPSPIVYSRSRSDSPANKPTVASTVTSVLRIKKRPLISSIITTVADKSNEKCRYWPTCTLGKKCAYLHPEVLCSSFPACKFGEKCAYMHPKCKFGSACTKLGCKFSHPPVKCKYHPYCMKPGCPFSHPKTSSSSKLAQGLTPNMTTVRAKFTWKKKE</sequence>
<evidence type="ECO:0000313" key="13">
    <source>
        <dbReference type="Proteomes" id="UP000215335"/>
    </source>
</evidence>
<keyword evidence="6 9" id="KW-0863">Zinc-finger</keyword>
<evidence type="ECO:0000256" key="4">
    <source>
        <dbReference type="ARBA" id="ARBA00022723"/>
    </source>
</evidence>
<feature type="region of interest" description="Disordered" evidence="10">
    <location>
        <begin position="829"/>
        <end position="858"/>
    </location>
</feature>
<feature type="zinc finger region" description="C3H1-type" evidence="9">
    <location>
        <begin position="955"/>
        <end position="980"/>
    </location>
</feature>
<evidence type="ECO:0000256" key="5">
    <source>
        <dbReference type="ARBA" id="ARBA00022737"/>
    </source>
</evidence>
<dbReference type="Gene3D" id="1.20.1390.10">
    <property type="entry name" value="PWI domain"/>
    <property type="match status" value="1"/>
</dbReference>
<dbReference type="OrthoDB" id="5589010at2759"/>
<feature type="compositionally biased region" description="Basic and acidic residues" evidence="10">
    <location>
        <begin position="338"/>
        <end position="352"/>
    </location>
</feature>
<evidence type="ECO:0000313" key="12">
    <source>
        <dbReference type="EMBL" id="OXU26327.1"/>
    </source>
</evidence>
<dbReference type="FunFam" id="4.10.1000.40:FF:000006">
    <property type="entry name" value="Zinc finger CCCH domain-containing protein 14"/>
    <property type="match status" value="1"/>
</dbReference>
<feature type="compositionally biased region" description="Polar residues" evidence="10">
    <location>
        <begin position="354"/>
        <end position="366"/>
    </location>
</feature>
<feature type="region of interest" description="Disordered" evidence="10">
    <location>
        <begin position="82"/>
        <end position="410"/>
    </location>
</feature>